<evidence type="ECO:0000256" key="16">
    <source>
        <dbReference type="ARBA" id="ARBA00041964"/>
    </source>
</evidence>
<evidence type="ECO:0000256" key="22">
    <source>
        <dbReference type="SAM" id="MobiDB-lite"/>
    </source>
</evidence>
<evidence type="ECO:0000256" key="9">
    <source>
        <dbReference type="ARBA" id="ARBA00022723"/>
    </source>
</evidence>
<evidence type="ECO:0000256" key="18">
    <source>
        <dbReference type="ARBA" id="ARBA00049136"/>
    </source>
</evidence>
<evidence type="ECO:0000256" key="1">
    <source>
        <dbReference type="ARBA" id="ARBA00001968"/>
    </source>
</evidence>
<evidence type="ECO:0000256" key="15">
    <source>
        <dbReference type="ARBA" id="ARBA00040347"/>
    </source>
</evidence>
<evidence type="ECO:0000256" key="11">
    <source>
        <dbReference type="ARBA" id="ARBA00022853"/>
    </source>
</evidence>
<dbReference type="InterPro" id="IPR000286">
    <property type="entry name" value="HDACs"/>
</dbReference>
<dbReference type="PRINTS" id="PR01270">
    <property type="entry name" value="HDASUPER"/>
</dbReference>
<dbReference type="CDD" id="cd10000">
    <property type="entry name" value="HDAC8"/>
    <property type="match status" value="1"/>
</dbReference>
<dbReference type="PRINTS" id="PR01271">
    <property type="entry name" value="HISDACETLASE"/>
</dbReference>
<organism evidence="24 25">
    <name type="scientific">Petromyzon marinus</name>
    <name type="common">Sea lamprey</name>
    <dbReference type="NCBI Taxonomy" id="7757"/>
    <lineage>
        <taxon>Eukaryota</taxon>
        <taxon>Metazoa</taxon>
        <taxon>Chordata</taxon>
        <taxon>Craniata</taxon>
        <taxon>Vertebrata</taxon>
        <taxon>Cyclostomata</taxon>
        <taxon>Hyperoartia</taxon>
        <taxon>Petromyzontiformes</taxon>
        <taxon>Petromyzontidae</taxon>
        <taxon>Petromyzon</taxon>
    </lineage>
</organism>
<evidence type="ECO:0000256" key="2">
    <source>
        <dbReference type="ARBA" id="ARBA00004123"/>
    </source>
</evidence>
<dbReference type="Gene3D" id="3.40.800.20">
    <property type="entry name" value="Histone deacetylase domain"/>
    <property type="match status" value="1"/>
</dbReference>
<dbReference type="AlphaFoldDB" id="A0AAJ7U2K8"/>
<gene>
    <name evidence="25" type="primary">HDAC8</name>
</gene>
<evidence type="ECO:0000313" key="25">
    <source>
        <dbReference type="RefSeq" id="XP_032828673.1"/>
    </source>
</evidence>
<evidence type="ECO:0000256" key="14">
    <source>
        <dbReference type="ARBA" id="ARBA00023242"/>
    </source>
</evidence>
<comment type="catalytic activity">
    <reaction evidence="20">
        <text>N(6)-acetyl-L-lysyl-[histone] + H2O = L-lysyl-[histone] + acetate</text>
        <dbReference type="Rhea" id="RHEA:58196"/>
        <dbReference type="Rhea" id="RHEA-COMP:9845"/>
        <dbReference type="Rhea" id="RHEA-COMP:11338"/>
        <dbReference type="ChEBI" id="CHEBI:15377"/>
        <dbReference type="ChEBI" id="CHEBI:29969"/>
        <dbReference type="ChEBI" id="CHEBI:30089"/>
        <dbReference type="ChEBI" id="CHEBI:61930"/>
        <dbReference type="EC" id="3.5.1.98"/>
    </reaction>
    <physiologicalReaction direction="left-to-right" evidence="20">
        <dbReference type="Rhea" id="RHEA:58197"/>
    </physiologicalReaction>
</comment>
<dbReference type="InterPro" id="IPR023696">
    <property type="entry name" value="Ureohydrolase_dom_sf"/>
</dbReference>
<keyword evidence="10" id="KW-0378">Hydrolase</keyword>
<dbReference type="GO" id="GO:0141221">
    <property type="term" value="F:histone deacetylase activity, hydrolytic mechanism"/>
    <property type="evidence" value="ECO:0007669"/>
    <property type="project" value="UniProtKB-EC"/>
</dbReference>
<dbReference type="KEGG" id="pmrn:116952992"/>
<keyword evidence="24" id="KW-1185">Reference proteome</keyword>
<dbReference type="GO" id="GO:0046872">
    <property type="term" value="F:metal ion binding"/>
    <property type="evidence" value="ECO:0007669"/>
    <property type="project" value="UniProtKB-KW"/>
</dbReference>
<name>A0AAJ7U2K8_PETMA</name>
<evidence type="ECO:0000256" key="12">
    <source>
        <dbReference type="ARBA" id="ARBA00023015"/>
    </source>
</evidence>
<evidence type="ECO:0000256" key="4">
    <source>
        <dbReference type="ARBA" id="ARBA00004496"/>
    </source>
</evidence>
<feature type="region of interest" description="Disordered" evidence="22">
    <location>
        <begin position="364"/>
        <end position="385"/>
    </location>
</feature>
<comment type="similarity">
    <text evidence="21">Belongs to the histone deacetylase family. HD Type 1 subfamily.</text>
</comment>
<dbReference type="Proteomes" id="UP001318040">
    <property type="component" value="Chromosome 49"/>
</dbReference>
<keyword evidence="13" id="KW-0804">Transcription</keyword>
<dbReference type="RefSeq" id="XP_032828673.1">
    <property type="nucleotide sequence ID" value="XM_032972782.1"/>
</dbReference>
<keyword evidence="7" id="KW-0963">Cytoplasm</keyword>
<evidence type="ECO:0000256" key="17">
    <source>
        <dbReference type="ARBA" id="ARBA00042783"/>
    </source>
</evidence>
<dbReference type="EC" id="3.5.1.98" evidence="5"/>
<comment type="cofactor">
    <cofactor evidence="1">
        <name>a divalent metal cation</name>
        <dbReference type="ChEBI" id="CHEBI:60240"/>
    </cofactor>
</comment>
<evidence type="ECO:0000256" key="19">
    <source>
        <dbReference type="ARBA" id="ARBA00049193"/>
    </source>
</evidence>
<dbReference type="SUPFAM" id="SSF52768">
    <property type="entry name" value="Arginase/deacetylase"/>
    <property type="match status" value="1"/>
</dbReference>
<dbReference type="CTD" id="55869"/>
<comment type="catalytic activity">
    <reaction evidence="18">
        <text>N(6)-acetyl-L-lysyl-[protein] + H2O = L-lysyl-[protein] + acetate</text>
        <dbReference type="Rhea" id="RHEA:58108"/>
        <dbReference type="Rhea" id="RHEA-COMP:9752"/>
        <dbReference type="Rhea" id="RHEA-COMP:10731"/>
        <dbReference type="ChEBI" id="CHEBI:15377"/>
        <dbReference type="ChEBI" id="CHEBI:29969"/>
        <dbReference type="ChEBI" id="CHEBI:30089"/>
        <dbReference type="ChEBI" id="CHEBI:61930"/>
    </reaction>
    <physiologicalReaction direction="left-to-right" evidence="18">
        <dbReference type="Rhea" id="RHEA:58109"/>
    </physiologicalReaction>
</comment>
<dbReference type="GeneID" id="116952992"/>
<feature type="domain" description="Histone deacetylase" evidence="23">
    <location>
        <begin position="28"/>
        <end position="314"/>
    </location>
</feature>
<dbReference type="PANTHER" id="PTHR10625">
    <property type="entry name" value="HISTONE DEACETYLASE HDAC1-RELATED"/>
    <property type="match status" value="1"/>
</dbReference>
<keyword evidence="8" id="KW-0678">Repressor</keyword>
<keyword evidence="11" id="KW-0156">Chromatin regulator</keyword>
<dbReference type="GO" id="GO:0031507">
    <property type="term" value="P:heterochromatin formation"/>
    <property type="evidence" value="ECO:0007669"/>
    <property type="project" value="TreeGrafter"/>
</dbReference>
<dbReference type="InterPro" id="IPR037138">
    <property type="entry name" value="His_deacetylse_dom_sf"/>
</dbReference>
<keyword evidence="9" id="KW-0479">Metal-binding</keyword>
<dbReference type="GO" id="GO:0005634">
    <property type="term" value="C:nucleus"/>
    <property type="evidence" value="ECO:0007669"/>
    <property type="project" value="UniProtKB-SubCell"/>
</dbReference>
<dbReference type="FunFam" id="3.40.800.20:FF:000006">
    <property type="entry name" value="Histone deacetylase 8"/>
    <property type="match status" value="1"/>
</dbReference>
<keyword evidence="12" id="KW-0805">Transcription regulation</keyword>
<evidence type="ECO:0000256" key="13">
    <source>
        <dbReference type="ARBA" id="ARBA00023163"/>
    </source>
</evidence>
<evidence type="ECO:0000256" key="7">
    <source>
        <dbReference type="ARBA" id="ARBA00022490"/>
    </source>
</evidence>
<proteinExistence type="inferred from homology"/>
<protein>
    <recommendedName>
        <fullName evidence="15">Histone deacetylase 8</fullName>
        <ecNumber evidence="5">3.5.1.98</ecNumber>
    </recommendedName>
    <alternativeName>
        <fullName evidence="16">Protein deacetylase HDAC8</fullName>
    </alternativeName>
    <alternativeName>
        <fullName evidence="17">Protein decrotonylase HDAC8</fullName>
    </alternativeName>
</protein>
<evidence type="ECO:0000256" key="3">
    <source>
        <dbReference type="ARBA" id="ARBA00004286"/>
    </source>
</evidence>
<accession>A0AAJ7U2K8</accession>
<sequence length="452" mass="50048">MSDSSGVRVTYIHSEQYVLACDTLSRIPRRASMVHTLIESYGLLKYMRVVEPSAPSRRELAAFHSDDYLEHLEQVSRDGDDDHPESQLYGLGYDCPTTEGVFECAASVAGGTLAAAGSLMDGSCDVALNWPGGWHHAKKDEASGFCYVNDIVLGILKLREKFERVLYIDLDLHHGDGVEDAFSFTPKVMTVSVHKFSPGFFPGTGGIDEVGMGKGRYFALNVPLQDGITDDKYFYACHTVLQDVFVTFNPEVVVCQLGADTLAGDPMCSFNLTPRGIGRCLQSILEWRLPTLVLGGGGYHQPNTARCWAYLTAVILGQTLSPEIPEHQYFTEYGPDYMLDITPSCRTDKNDQQYLDNLIARVRGRPNPVPRRGGGTTTSSQRRRRQRWRLASGGHRVARFLGCASAAVWNALPSDIKMPLQLCAIKSSGLKTDFFRTGFCVFRLVSFPRTSN</sequence>
<evidence type="ECO:0000256" key="21">
    <source>
        <dbReference type="ARBA" id="ARBA00061569"/>
    </source>
</evidence>
<evidence type="ECO:0000256" key="5">
    <source>
        <dbReference type="ARBA" id="ARBA00012111"/>
    </source>
</evidence>
<reference evidence="25" key="1">
    <citation type="submission" date="2025-08" db="UniProtKB">
        <authorList>
            <consortium name="RefSeq"/>
        </authorList>
    </citation>
    <scope>IDENTIFICATION</scope>
    <source>
        <tissue evidence="25">Sperm</tissue>
    </source>
</reference>
<comment type="catalytic activity">
    <reaction evidence="19">
        <text>N(6)-(2E)-butenoyl-L-lysyl-[protein] + H2O = (2E)-2-butenoate + L-lysyl-[protein]</text>
        <dbReference type="Rhea" id="RHEA:69172"/>
        <dbReference type="Rhea" id="RHEA-COMP:9752"/>
        <dbReference type="Rhea" id="RHEA-COMP:13707"/>
        <dbReference type="ChEBI" id="CHEBI:15377"/>
        <dbReference type="ChEBI" id="CHEBI:29969"/>
        <dbReference type="ChEBI" id="CHEBI:35899"/>
        <dbReference type="ChEBI" id="CHEBI:137954"/>
    </reaction>
    <physiologicalReaction direction="left-to-right" evidence="19">
        <dbReference type="Rhea" id="RHEA:69173"/>
    </physiologicalReaction>
</comment>
<evidence type="ECO:0000256" key="6">
    <source>
        <dbReference type="ARBA" id="ARBA00022454"/>
    </source>
</evidence>
<evidence type="ECO:0000313" key="24">
    <source>
        <dbReference type="Proteomes" id="UP001318040"/>
    </source>
</evidence>
<evidence type="ECO:0000259" key="23">
    <source>
        <dbReference type="Pfam" id="PF00850"/>
    </source>
</evidence>
<keyword evidence="14" id="KW-0539">Nucleus</keyword>
<dbReference type="InterPro" id="IPR023801">
    <property type="entry name" value="His_deacetylse_dom"/>
</dbReference>
<dbReference type="InterPro" id="IPR003084">
    <property type="entry name" value="HDAC_I/II"/>
</dbReference>
<evidence type="ECO:0000256" key="8">
    <source>
        <dbReference type="ARBA" id="ARBA00022491"/>
    </source>
</evidence>
<dbReference type="PANTHER" id="PTHR10625:SF14">
    <property type="entry name" value="HISTONE DEACETYLASE 8"/>
    <property type="match status" value="1"/>
</dbReference>
<dbReference type="GO" id="GO:0005694">
    <property type="term" value="C:chromosome"/>
    <property type="evidence" value="ECO:0007669"/>
    <property type="project" value="UniProtKB-SubCell"/>
</dbReference>
<evidence type="ECO:0000256" key="20">
    <source>
        <dbReference type="ARBA" id="ARBA00049416"/>
    </source>
</evidence>
<dbReference type="GO" id="GO:0005737">
    <property type="term" value="C:cytoplasm"/>
    <property type="evidence" value="ECO:0007669"/>
    <property type="project" value="UniProtKB-SubCell"/>
</dbReference>
<evidence type="ECO:0000256" key="10">
    <source>
        <dbReference type="ARBA" id="ARBA00022801"/>
    </source>
</evidence>
<comment type="subcellular location">
    <subcellularLocation>
        <location evidence="3">Chromosome</location>
    </subcellularLocation>
    <subcellularLocation>
        <location evidence="4">Cytoplasm</location>
    </subcellularLocation>
    <subcellularLocation>
        <location evidence="2">Nucleus</location>
    </subcellularLocation>
</comment>
<dbReference type="Pfam" id="PF00850">
    <property type="entry name" value="Hist_deacetyl"/>
    <property type="match status" value="1"/>
</dbReference>
<keyword evidence="6" id="KW-0158">Chromosome</keyword>